<evidence type="ECO:0000256" key="4">
    <source>
        <dbReference type="ARBA" id="ARBA00023277"/>
    </source>
</evidence>
<dbReference type="GO" id="GO:0006006">
    <property type="term" value="P:glucose metabolic process"/>
    <property type="evidence" value="ECO:0007669"/>
    <property type="project" value="TreeGrafter"/>
</dbReference>
<dbReference type="GO" id="GO:0033499">
    <property type="term" value="P:galactose catabolic process via UDP-galactose, Leloir pathway"/>
    <property type="evidence" value="ECO:0007669"/>
    <property type="project" value="TreeGrafter"/>
</dbReference>
<evidence type="ECO:0000313" key="9">
    <source>
        <dbReference type="EMBL" id="MCC2220531.1"/>
    </source>
</evidence>
<organism evidence="9 10">
    <name type="scientific">Anthropogastromicrobium aceti</name>
    <dbReference type="NCBI Taxonomy" id="2981768"/>
    <lineage>
        <taxon>Bacteria</taxon>
        <taxon>Bacillati</taxon>
        <taxon>Bacillota</taxon>
        <taxon>Clostridia</taxon>
        <taxon>Lachnospirales</taxon>
        <taxon>Lachnospiraceae</taxon>
        <taxon>Anthropogastromicrobium</taxon>
    </lineage>
</organism>
<evidence type="ECO:0000256" key="3">
    <source>
        <dbReference type="ARBA" id="ARBA00023235"/>
    </source>
</evidence>
<dbReference type="RefSeq" id="WP_262536198.1">
    <property type="nucleotide sequence ID" value="NZ_JAJEQN010000004.1"/>
</dbReference>
<evidence type="ECO:0000256" key="1">
    <source>
        <dbReference type="ARBA" id="ARBA00005028"/>
    </source>
</evidence>
<dbReference type="NCBIfam" id="NF008277">
    <property type="entry name" value="PRK11055.1"/>
    <property type="match status" value="1"/>
</dbReference>
<sequence length="346" mass="38131">MSVEKKFYGYTADQKEISSYTLTNKSGMKAVLLDIGAVIESLLVPDKNGNLVDVVLGFGDPKLYLENNGSLGAVVGRHANRIANATYTLNGVTYKLEANNGPNNLHSNPGSYYKRLWDAKIGENSVAFTLHSPDGDQNYPGNFTVTVTYTLSDENGLSLKYDMESDKDTLANLTNHSYFNMDGHDSGDVLSQKVWIDADQFTPSDATLIPTGEYRDVTGTPFDFRTEKTIGQDIHADDEQIKNGGGYDHNYVLKTDGKFAKVASMTGAKSGIVMDVYTDMPGMQVYTANGTTIECGKNKSSYKPFCGACFETQFFPDSIHHENFKSCVLKANTKFTTVTEYRFHTV</sequence>
<name>A0AAE3E2A0_9FIRM</name>
<dbReference type="Gene3D" id="2.70.98.10">
    <property type="match status" value="1"/>
</dbReference>
<comment type="caution">
    <text evidence="9">The sequence shown here is derived from an EMBL/GenBank/DDBJ whole genome shotgun (WGS) entry which is preliminary data.</text>
</comment>
<evidence type="ECO:0000256" key="2">
    <source>
        <dbReference type="ARBA" id="ARBA00006206"/>
    </source>
</evidence>
<dbReference type="InterPro" id="IPR015443">
    <property type="entry name" value="Aldose_1-epimerase"/>
</dbReference>
<evidence type="ECO:0000313" key="10">
    <source>
        <dbReference type="Proteomes" id="UP001198200"/>
    </source>
</evidence>
<keyword evidence="4 5" id="KW-0119">Carbohydrate metabolism</keyword>
<dbReference type="Proteomes" id="UP001198200">
    <property type="component" value="Unassembled WGS sequence"/>
</dbReference>
<dbReference type="GO" id="GO:0004034">
    <property type="term" value="F:aldose 1-epimerase activity"/>
    <property type="evidence" value="ECO:0007669"/>
    <property type="project" value="UniProtKB-EC"/>
</dbReference>
<dbReference type="InterPro" id="IPR014718">
    <property type="entry name" value="GH-type_carb-bd"/>
</dbReference>
<keyword evidence="10" id="KW-1185">Reference proteome</keyword>
<dbReference type="InterPro" id="IPR047215">
    <property type="entry name" value="Galactose_mutarotase-like"/>
</dbReference>
<feature type="binding site" evidence="8">
    <location>
        <begin position="176"/>
        <end position="178"/>
    </location>
    <ligand>
        <name>beta-D-galactose</name>
        <dbReference type="ChEBI" id="CHEBI:27667"/>
    </ligand>
</feature>
<feature type="active site" description="Proton acceptor" evidence="6">
    <location>
        <position position="311"/>
    </location>
</feature>
<keyword evidence="3 5" id="KW-0413">Isomerase</keyword>
<dbReference type="EMBL" id="JAJEQN010000004">
    <property type="protein sequence ID" value="MCC2220531.1"/>
    <property type="molecule type" value="Genomic_DNA"/>
</dbReference>
<dbReference type="PANTHER" id="PTHR10091">
    <property type="entry name" value="ALDOSE-1-EPIMERASE"/>
    <property type="match status" value="1"/>
</dbReference>
<dbReference type="PANTHER" id="PTHR10091:SF0">
    <property type="entry name" value="GALACTOSE MUTAROTASE"/>
    <property type="match status" value="1"/>
</dbReference>
<dbReference type="AlphaFoldDB" id="A0AAE3E2A0"/>
<reference evidence="9 10" key="1">
    <citation type="submission" date="2021-10" db="EMBL/GenBank/DDBJ databases">
        <title>Anaerobic single-cell dispensing facilitates the cultivation of human gut bacteria.</title>
        <authorList>
            <person name="Afrizal A."/>
        </authorList>
    </citation>
    <scope>NUCLEOTIDE SEQUENCE [LARGE SCALE GENOMIC DNA]</scope>
    <source>
        <strain evidence="9 10">CLA-AA-H224</strain>
    </source>
</reference>
<dbReference type="InterPro" id="IPR008183">
    <property type="entry name" value="Aldose_1/G6P_1-epimerase"/>
</dbReference>
<gene>
    <name evidence="9" type="ORF">LKD48_02545</name>
</gene>
<evidence type="ECO:0000256" key="8">
    <source>
        <dbReference type="PIRSR" id="PIRSR005096-3"/>
    </source>
</evidence>
<proteinExistence type="inferred from homology"/>
<dbReference type="GO" id="GO:0030246">
    <property type="term" value="F:carbohydrate binding"/>
    <property type="evidence" value="ECO:0007669"/>
    <property type="project" value="InterPro"/>
</dbReference>
<dbReference type="PIRSF" id="PIRSF005096">
    <property type="entry name" value="GALM"/>
    <property type="match status" value="1"/>
</dbReference>
<dbReference type="Pfam" id="PF01263">
    <property type="entry name" value="Aldose_epim"/>
    <property type="match status" value="1"/>
</dbReference>
<feature type="binding site" evidence="8">
    <location>
        <begin position="80"/>
        <end position="81"/>
    </location>
    <ligand>
        <name>beta-D-galactose</name>
        <dbReference type="ChEBI" id="CHEBI:27667"/>
    </ligand>
</feature>
<comment type="catalytic activity">
    <reaction evidence="5">
        <text>alpha-D-glucose = beta-D-glucose</text>
        <dbReference type="Rhea" id="RHEA:10264"/>
        <dbReference type="ChEBI" id="CHEBI:15903"/>
        <dbReference type="ChEBI" id="CHEBI:17925"/>
        <dbReference type="EC" id="5.1.3.3"/>
    </reaction>
</comment>
<evidence type="ECO:0000256" key="6">
    <source>
        <dbReference type="PIRSR" id="PIRSR005096-1"/>
    </source>
</evidence>
<feature type="active site" description="Proton donor" evidence="6">
    <location>
        <position position="176"/>
    </location>
</feature>
<dbReference type="SUPFAM" id="SSF74650">
    <property type="entry name" value="Galactose mutarotase-like"/>
    <property type="match status" value="1"/>
</dbReference>
<evidence type="ECO:0000256" key="5">
    <source>
        <dbReference type="PIRNR" id="PIRNR005096"/>
    </source>
</evidence>
<dbReference type="InterPro" id="IPR011013">
    <property type="entry name" value="Gal_mutarotase_sf_dom"/>
</dbReference>
<evidence type="ECO:0000256" key="7">
    <source>
        <dbReference type="PIRSR" id="PIRSR005096-2"/>
    </source>
</evidence>
<dbReference type="EC" id="5.1.3.3" evidence="5"/>
<comment type="pathway">
    <text evidence="1 5">Carbohydrate metabolism; hexose metabolism.</text>
</comment>
<dbReference type="CDD" id="cd09019">
    <property type="entry name" value="galactose_mutarotase_like"/>
    <property type="match status" value="1"/>
</dbReference>
<accession>A0AAE3E2A0</accession>
<comment type="similarity">
    <text evidence="2 5">Belongs to the aldose epimerase family.</text>
</comment>
<feature type="binding site" evidence="7">
    <location>
        <position position="248"/>
    </location>
    <ligand>
        <name>beta-D-galactose</name>
        <dbReference type="ChEBI" id="CHEBI:27667"/>
    </ligand>
</feature>
<protein>
    <recommendedName>
        <fullName evidence="5">Aldose 1-epimerase</fullName>
        <ecNumber evidence="5">5.1.3.3</ecNumber>
    </recommendedName>
</protein>